<dbReference type="EMBL" id="UINC01001693">
    <property type="protein sequence ID" value="SUZ86686.1"/>
    <property type="molecule type" value="Genomic_DNA"/>
</dbReference>
<dbReference type="Pfam" id="PF13442">
    <property type="entry name" value="Cytochrome_CBB3"/>
    <property type="match status" value="1"/>
</dbReference>
<evidence type="ECO:0000256" key="1">
    <source>
        <dbReference type="ARBA" id="ARBA00022617"/>
    </source>
</evidence>
<dbReference type="SUPFAM" id="SSF46626">
    <property type="entry name" value="Cytochrome c"/>
    <property type="match status" value="1"/>
</dbReference>
<keyword evidence="3" id="KW-0408">Iron</keyword>
<dbReference type="PANTHER" id="PTHR40394:SF2">
    <property type="entry name" value="QUINOL:CYTOCHROME C OXIDOREDUCTASE MEMBRANE PROTEIN"/>
    <property type="match status" value="1"/>
</dbReference>
<dbReference type="InterPro" id="IPR009056">
    <property type="entry name" value="Cyt_c-like_dom"/>
</dbReference>
<proteinExistence type="predicted"/>
<dbReference type="Gene3D" id="1.10.760.10">
    <property type="entry name" value="Cytochrome c-like domain"/>
    <property type="match status" value="1"/>
</dbReference>
<gene>
    <name evidence="5" type="ORF">METZ01_LOCUS39540</name>
</gene>
<protein>
    <recommendedName>
        <fullName evidence="4">Cytochrome c domain-containing protein</fullName>
    </recommendedName>
</protein>
<dbReference type="GO" id="GO:0009055">
    <property type="term" value="F:electron transfer activity"/>
    <property type="evidence" value="ECO:0007669"/>
    <property type="project" value="InterPro"/>
</dbReference>
<evidence type="ECO:0000259" key="4">
    <source>
        <dbReference type="PROSITE" id="PS51007"/>
    </source>
</evidence>
<dbReference type="GO" id="GO:0046872">
    <property type="term" value="F:metal ion binding"/>
    <property type="evidence" value="ECO:0007669"/>
    <property type="project" value="UniProtKB-KW"/>
</dbReference>
<dbReference type="GO" id="GO:0020037">
    <property type="term" value="F:heme binding"/>
    <property type="evidence" value="ECO:0007669"/>
    <property type="project" value="InterPro"/>
</dbReference>
<dbReference type="PANTHER" id="PTHR40394">
    <property type="entry name" value="LIPOPROTEIN-RELATED"/>
    <property type="match status" value="1"/>
</dbReference>
<keyword evidence="2" id="KW-0479">Metal-binding</keyword>
<keyword evidence="1" id="KW-0349">Heme</keyword>
<reference evidence="5" key="1">
    <citation type="submission" date="2018-05" db="EMBL/GenBank/DDBJ databases">
        <authorList>
            <person name="Lanie J.A."/>
            <person name="Ng W.-L."/>
            <person name="Kazmierczak K.M."/>
            <person name="Andrzejewski T.M."/>
            <person name="Davidsen T.M."/>
            <person name="Wayne K.J."/>
            <person name="Tettelin H."/>
            <person name="Glass J.I."/>
            <person name="Rusch D."/>
            <person name="Podicherti R."/>
            <person name="Tsui H.-C.T."/>
            <person name="Winkler M.E."/>
        </authorList>
    </citation>
    <scope>NUCLEOTIDE SEQUENCE</scope>
</reference>
<evidence type="ECO:0000313" key="5">
    <source>
        <dbReference type="EMBL" id="SUZ86686.1"/>
    </source>
</evidence>
<evidence type="ECO:0000256" key="3">
    <source>
        <dbReference type="ARBA" id="ARBA00023004"/>
    </source>
</evidence>
<feature type="domain" description="Cytochrome c" evidence="4">
    <location>
        <begin position="103"/>
        <end position="187"/>
    </location>
</feature>
<name>A0A381R4J5_9ZZZZ</name>
<evidence type="ECO:0000256" key="2">
    <source>
        <dbReference type="ARBA" id="ARBA00022723"/>
    </source>
</evidence>
<organism evidence="5">
    <name type="scientific">marine metagenome</name>
    <dbReference type="NCBI Taxonomy" id="408172"/>
    <lineage>
        <taxon>unclassified sequences</taxon>
        <taxon>metagenomes</taxon>
        <taxon>ecological metagenomes</taxon>
    </lineage>
</organism>
<sequence>MLLSCSADKDNPGVEYAPNMYHSTPYEPLSQVTDKEIGSWLDSNPDDNHGEFYNSNPYNPYGMTMRDPVPNTVKRSSYLPYRIPKDSLELAALIKNPLATTEEVLKEGKVLYTRYCVHCHGEKGMGDGLVGIAYKGVTAYNSRAVKSRSEGEIFHAITHGKGRMWAHGSQVSIENRWKIVKYVQTLQKQ</sequence>
<dbReference type="PROSITE" id="PS51007">
    <property type="entry name" value="CYTC"/>
    <property type="match status" value="1"/>
</dbReference>
<dbReference type="InterPro" id="IPR036909">
    <property type="entry name" value="Cyt_c-like_dom_sf"/>
</dbReference>
<accession>A0A381R4J5</accession>
<dbReference type="AlphaFoldDB" id="A0A381R4J5"/>